<evidence type="ECO:0000313" key="1">
    <source>
        <dbReference type="EMBL" id="ACD23333.1"/>
    </source>
</evidence>
<dbReference type="AlphaFoldDB" id="B2TNZ7"/>
<name>B2TNZ7_CLOBB</name>
<gene>
    <name evidence="1" type="ordered locus">CLL_A2766</name>
</gene>
<reference evidence="1" key="1">
    <citation type="submission" date="2009-06" db="EMBL/GenBank/DDBJ databases">
        <authorList>
            <consortium name="US DOE Joint Genome Institute (JGI-PGF)"/>
            <person name="Lucas S."/>
            <person name="Copeland A."/>
            <person name="Lapidus A."/>
            <person name="Glavina del Rio T."/>
            <person name="Dalin E."/>
            <person name="Tice H."/>
            <person name="Bruce D."/>
            <person name="Goodwin L."/>
            <person name="Pitluck S."/>
            <person name="Kyrpides N."/>
            <person name="Mavromatis K."/>
            <person name="Ivanova N."/>
            <person name="Saunders E."/>
            <person name="Brettin T."/>
            <person name="Detter J.C."/>
            <person name="Han C."/>
            <person name="Larimer F."/>
            <person name="Land M."/>
            <person name="Hauser L."/>
            <person name="Markowitz V."/>
            <person name="Cheng J.-F."/>
            <person name="Hugenholtz P."/>
            <person name="Woyke T."/>
            <person name="Wu D."/>
            <person name="Gronow S."/>
            <person name="Klenk H.-P."/>
            <person name="Eisen J.A."/>
        </authorList>
    </citation>
    <scope>NUCLEOTIDE SEQUENCE</scope>
    <source>
        <strain evidence="1">Eklund 17B</strain>
    </source>
</reference>
<dbReference type="EMBL" id="CP001056">
    <property type="protein sequence ID" value="ACD23333.1"/>
    <property type="molecule type" value="Genomic_DNA"/>
</dbReference>
<protein>
    <submittedName>
        <fullName evidence="1">Uncharacterized protein</fullName>
    </submittedName>
</protein>
<proteinExistence type="predicted"/>
<accession>B2TNZ7</accession>
<dbReference type="HOGENOM" id="CLU_1472746_0_0_9"/>
<dbReference type="KEGG" id="cbk:CLL_A2766"/>
<accession>U4P8C5</accession>
<reference evidence="1" key="2">
    <citation type="submission" date="2009-08" db="EMBL/GenBank/DDBJ databases">
        <authorList>
            <person name="Shrivastava S."/>
            <person name="Brinkac L.M."/>
            <person name="Dodson R.J."/>
            <person name="Harkins D.M."/>
            <person name="Durkin A.S."/>
            <person name="Sutton G."/>
        </authorList>
    </citation>
    <scope>NUCLEOTIDE SEQUENCE</scope>
    <source>
        <strain evidence="1">Eklund 17B</strain>
    </source>
</reference>
<sequence>MSNNTGYDKCELCGEMINIYNARLGFKDNNEKLHNFCMQHERTKELDLKIKELNKGSDDIKFIHKGISVYRMNDYEWWASKWYIEDTNEWYIKEHGLDEEDNPTDEIYSCDLDKEGVWIETNEPNDIKELGDNDELGNVVLGNPEFGDLKRYGDGIFKYTSFREALLLDLDFKEPYCIASTEW</sequence>
<organism evidence="1">
    <name type="scientific">Clostridium botulinum (strain Eklund 17B / Type B)</name>
    <dbReference type="NCBI Taxonomy" id="935198"/>
    <lineage>
        <taxon>Bacteria</taxon>
        <taxon>Bacillati</taxon>
        <taxon>Bacillota</taxon>
        <taxon>Clostridia</taxon>
        <taxon>Eubacteriales</taxon>
        <taxon>Clostridiaceae</taxon>
        <taxon>Clostridium</taxon>
    </lineage>
</organism>
<dbReference type="PATRIC" id="fig|935198.13.peg.2728"/>